<dbReference type="SUPFAM" id="SSF48208">
    <property type="entry name" value="Six-hairpin glycosidases"/>
    <property type="match status" value="1"/>
</dbReference>
<protein>
    <submittedName>
        <fullName evidence="2">Glycoside hydrolase family 116 protein</fullName>
    </submittedName>
</protein>
<comment type="caution">
    <text evidence="2">The sequence shown here is derived from an EMBL/GenBank/DDBJ whole genome shotgun (WGS) entry which is preliminary data.</text>
</comment>
<dbReference type="Gene3D" id="1.50.10.10">
    <property type="match status" value="1"/>
</dbReference>
<dbReference type="PANTHER" id="PTHR12654:SF0">
    <property type="entry name" value="NON-LYSOSOMAL GLUCOSYLCERAMIDASE"/>
    <property type="match status" value="1"/>
</dbReference>
<dbReference type="PANTHER" id="PTHR12654">
    <property type="entry name" value="BILE ACID BETA-GLUCOSIDASE-RELATED"/>
    <property type="match status" value="1"/>
</dbReference>
<dbReference type="GO" id="GO:0004553">
    <property type="term" value="F:hydrolase activity, hydrolyzing O-glycosyl compounds"/>
    <property type="evidence" value="ECO:0007669"/>
    <property type="project" value="InterPro"/>
</dbReference>
<dbReference type="InterPro" id="IPR052566">
    <property type="entry name" value="Non-lysos_glucosylceramidase"/>
</dbReference>
<dbReference type="EMBL" id="JAPDIA010000009">
    <property type="protein sequence ID" value="MDG0814339.1"/>
    <property type="molecule type" value="Genomic_DNA"/>
</dbReference>
<evidence type="ECO:0000313" key="2">
    <source>
        <dbReference type="EMBL" id="MDG0814339.1"/>
    </source>
</evidence>
<name>A0A9X4KZU6_9BACL</name>
<dbReference type="RefSeq" id="WP_277539203.1">
    <property type="nucleotide sequence ID" value="NZ_JAPDIA010000009.1"/>
</dbReference>
<dbReference type="InterPro" id="IPR006775">
    <property type="entry name" value="GH116_catalytic"/>
</dbReference>
<reference evidence="2" key="1">
    <citation type="submission" date="2022-10" db="EMBL/GenBank/DDBJ databases">
        <title>Comparative genomic analysis of Cohnella hashimotonis sp. nov., isolated from the International Space Station.</title>
        <authorList>
            <person name="Simpson A."/>
            <person name="Venkateswaran K."/>
        </authorList>
    </citation>
    <scope>NUCLEOTIDE SEQUENCE</scope>
    <source>
        <strain evidence="2">DSM 28161</strain>
    </source>
</reference>
<feature type="domain" description="Glycosyl-hydrolase family 116 catalytic region" evidence="1">
    <location>
        <begin position="4"/>
        <end position="187"/>
    </location>
</feature>
<dbReference type="Pfam" id="PF04685">
    <property type="entry name" value="DUF608"/>
    <property type="match status" value="1"/>
</dbReference>
<dbReference type="InterPro" id="IPR008928">
    <property type="entry name" value="6-hairpin_glycosidase_sf"/>
</dbReference>
<keyword evidence="2" id="KW-0378">Hydrolase</keyword>
<sequence>MGAIVRTYREWKLSGDTAWMRSLWPAVKKALAYAWHPDNEHGWDRDRDGVLEGAQHHTLDVELYGPSAYLNGYYQAALLAASRMGEAVGDEDAAEYARLYAQGREWIDRHAFNGEYYRQLLDLADDRYPIDPELGQIKYQIGEGCHIDQVIGQWHASIAGLGDIFDPGQVRRALASIYRHNFASMRGHANANRVYALNDERGLLVCTWPNGGRPLVPVP</sequence>
<dbReference type="InterPro" id="IPR012341">
    <property type="entry name" value="6hp_glycosidase-like_sf"/>
</dbReference>
<dbReference type="GO" id="GO:0005975">
    <property type="term" value="P:carbohydrate metabolic process"/>
    <property type="evidence" value="ECO:0007669"/>
    <property type="project" value="InterPro"/>
</dbReference>
<dbReference type="AlphaFoldDB" id="A0A9X4KZU6"/>
<evidence type="ECO:0000259" key="1">
    <source>
        <dbReference type="Pfam" id="PF04685"/>
    </source>
</evidence>
<proteinExistence type="predicted"/>
<gene>
    <name evidence="2" type="ORF">OMP40_37470</name>
</gene>
<organism evidence="2 3">
    <name type="scientific">Cohnella rhizosphaerae</name>
    <dbReference type="NCBI Taxonomy" id="1457232"/>
    <lineage>
        <taxon>Bacteria</taxon>
        <taxon>Bacillati</taxon>
        <taxon>Bacillota</taxon>
        <taxon>Bacilli</taxon>
        <taxon>Bacillales</taxon>
        <taxon>Paenibacillaceae</taxon>
        <taxon>Cohnella</taxon>
    </lineage>
</organism>
<accession>A0A9X4KZU6</accession>
<evidence type="ECO:0000313" key="3">
    <source>
        <dbReference type="Proteomes" id="UP001153404"/>
    </source>
</evidence>
<dbReference type="Proteomes" id="UP001153404">
    <property type="component" value="Unassembled WGS sequence"/>
</dbReference>
<keyword evidence="3" id="KW-1185">Reference proteome</keyword>